<feature type="compositionally biased region" description="Low complexity" evidence="1">
    <location>
        <begin position="1073"/>
        <end position="1089"/>
    </location>
</feature>
<feature type="region of interest" description="Disordered" evidence="1">
    <location>
        <begin position="556"/>
        <end position="645"/>
    </location>
</feature>
<sequence>MSSKRPATSPGPGPSAKMVSGTGSADSGSPAAPLHKRHSTSNFTTPEPSPTTPPPRPPRNPARAGAAEPKPKAQKRPSTATGAREEVTPWEFFPVNAPTEELPAFTSEETAKQSSATATGKREDVLPWELFPAPDYDAALAAAASKSAINNGSHLRTNHTRSPRHSISSSSILPDMVLLRRRKSTNAKPASPLHANGSPRPSTSTITKSPAASPKVLYKTPSASTMRPPLPGRASSGPVSTISSVDTITPDKHLAHSAHLHPPGHDPKFSTADRTILQELKRNINARAAQFVIKGGPESGLRRAASITSRGAGSKHHAYARDEVPYPRSYAREVLDLDVWETMACQRLCDSLTFHVFTTPPTKVLDIGCGTGTWILNCGMAWKKCHFVGLDVVPLHPDLGASELSTRITWVQANFLEGLPFHNEEFDFVHIKRIALGVPEDKWDALFEEVGRVLKSGGAFELIEEDLFFPGKTLTDDDDSDSDAVSELRYAHNDSASDGNDDDESVITGTGSGGSRVSYDGSAPTPNTSLSGTAGTPPRTASPLPMIESLIQEEIEEPAEEPTSQRAPVKKPSLGTGHPPHHRHSYQPRIPSVSHPASSSTSSLLASLGPGVVPIVPSPMVDRSRSKPRGYSTSMLTSSPPNQHPSILSLKPTHSGGDGTAKPAFSPFLLRTLPKAPPNPRDHSILEGIYNEMNATRFINLSPLSLLANLVGLHFRDVRTHPPLQLTFPPPVAKPPEPEDTTSDEDSDSDDARNAIVPSPRRRLSVRSSMVGSAYGSGPNTPRSATFSDGSTLAEEPRWLNTKDLLKRESRYISLDESRRSAYSPAARSSFPAMSPPMPVSGLPTVDTPEFSLAGMSPPPAPKLLPIYRTPESQNRLPNNTFNIDVRTLNMHLALRVAEVVACAESMWEWVVSYQAVSRPTAGRPRAGSLASELPPRASRVVLRPDPSTDAFKNAVLDLTREDFDDLLVKFELDMRDHMAIGSVLRDQFSWPSIPITPSQDRKAFHAACERWEQWQDHQRRKVLSPYGRHQARNSVDSPYVHVHEGSGVADRPGGPKPDVARGRSSLTRPESAPRSPSSPRKSKSSSPSKAPPDRRLSRSMRVFAAWKP</sequence>
<dbReference type="Gene3D" id="3.40.50.150">
    <property type="entry name" value="Vaccinia Virus protein VP39"/>
    <property type="match status" value="1"/>
</dbReference>
<dbReference type="PANTHER" id="PTHR43591:SF24">
    <property type="entry name" value="2-METHOXY-6-POLYPRENYL-1,4-BENZOQUINOL METHYLASE, MITOCHONDRIAL"/>
    <property type="match status" value="1"/>
</dbReference>
<feature type="compositionally biased region" description="Polar residues" evidence="1">
    <location>
        <begin position="778"/>
        <end position="791"/>
    </location>
</feature>
<dbReference type="InterPro" id="IPR029063">
    <property type="entry name" value="SAM-dependent_MTases_sf"/>
</dbReference>
<evidence type="ECO:0000313" key="3">
    <source>
        <dbReference type="EMBL" id="KAJ7366970.1"/>
    </source>
</evidence>
<evidence type="ECO:0000259" key="2">
    <source>
        <dbReference type="Pfam" id="PF13649"/>
    </source>
</evidence>
<name>A0AAD7ASZ5_9AGAR</name>
<feature type="region of interest" description="Disordered" evidence="1">
    <location>
        <begin position="490"/>
        <end position="543"/>
    </location>
</feature>
<feature type="region of interest" description="Disordered" evidence="1">
    <location>
        <begin position="151"/>
        <end position="241"/>
    </location>
</feature>
<feature type="compositionally biased region" description="Acidic residues" evidence="1">
    <location>
        <begin position="738"/>
        <end position="749"/>
    </location>
</feature>
<dbReference type="PANTHER" id="PTHR43591">
    <property type="entry name" value="METHYLTRANSFERASE"/>
    <property type="match status" value="1"/>
</dbReference>
<reference evidence="3" key="1">
    <citation type="submission" date="2023-03" db="EMBL/GenBank/DDBJ databases">
        <title>Massive genome expansion in bonnet fungi (Mycena s.s.) driven by repeated elements and novel gene families across ecological guilds.</title>
        <authorList>
            <consortium name="Lawrence Berkeley National Laboratory"/>
            <person name="Harder C.B."/>
            <person name="Miyauchi S."/>
            <person name="Viragh M."/>
            <person name="Kuo A."/>
            <person name="Thoen E."/>
            <person name="Andreopoulos B."/>
            <person name="Lu D."/>
            <person name="Skrede I."/>
            <person name="Drula E."/>
            <person name="Henrissat B."/>
            <person name="Morin E."/>
            <person name="Kohler A."/>
            <person name="Barry K."/>
            <person name="LaButti K."/>
            <person name="Morin E."/>
            <person name="Salamov A."/>
            <person name="Lipzen A."/>
            <person name="Mereny Z."/>
            <person name="Hegedus B."/>
            <person name="Baldrian P."/>
            <person name="Stursova M."/>
            <person name="Weitz H."/>
            <person name="Taylor A."/>
            <person name="Grigoriev I.V."/>
            <person name="Nagy L.G."/>
            <person name="Martin F."/>
            <person name="Kauserud H."/>
        </authorList>
    </citation>
    <scope>NUCLEOTIDE SEQUENCE</scope>
    <source>
        <strain evidence="3">CBHHK002</strain>
    </source>
</reference>
<feature type="domain" description="Methyltransferase" evidence="2">
    <location>
        <begin position="364"/>
        <end position="458"/>
    </location>
</feature>
<feature type="region of interest" description="Disordered" evidence="1">
    <location>
        <begin position="1"/>
        <end position="123"/>
    </location>
</feature>
<feature type="compositionally biased region" description="Polar residues" evidence="1">
    <location>
        <begin position="199"/>
        <end position="210"/>
    </location>
</feature>
<feature type="compositionally biased region" description="Low complexity" evidence="1">
    <location>
        <begin position="591"/>
        <end position="608"/>
    </location>
</feature>
<organism evidence="3 4">
    <name type="scientific">Mycena albidolilacea</name>
    <dbReference type="NCBI Taxonomy" id="1033008"/>
    <lineage>
        <taxon>Eukaryota</taxon>
        <taxon>Fungi</taxon>
        <taxon>Dikarya</taxon>
        <taxon>Basidiomycota</taxon>
        <taxon>Agaricomycotina</taxon>
        <taxon>Agaricomycetes</taxon>
        <taxon>Agaricomycetidae</taxon>
        <taxon>Agaricales</taxon>
        <taxon>Marasmiineae</taxon>
        <taxon>Mycenaceae</taxon>
        <taxon>Mycena</taxon>
    </lineage>
</organism>
<keyword evidence="4" id="KW-1185">Reference proteome</keyword>
<evidence type="ECO:0000256" key="1">
    <source>
        <dbReference type="SAM" id="MobiDB-lite"/>
    </source>
</evidence>
<accession>A0AAD7ASZ5</accession>
<dbReference type="CDD" id="cd02440">
    <property type="entry name" value="AdoMet_MTases"/>
    <property type="match status" value="1"/>
</dbReference>
<gene>
    <name evidence="3" type="ORF">DFH08DRAFT_836144</name>
</gene>
<feature type="compositionally biased region" description="Pro residues" evidence="1">
    <location>
        <begin position="47"/>
        <end position="60"/>
    </location>
</feature>
<dbReference type="SUPFAM" id="SSF53335">
    <property type="entry name" value="S-adenosyl-L-methionine-dependent methyltransferases"/>
    <property type="match status" value="1"/>
</dbReference>
<feature type="compositionally biased region" description="Polar residues" evidence="1">
    <location>
        <begin position="524"/>
        <end position="534"/>
    </location>
</feature>
<feature type="compositionally biased region" description="Polar residues" evidence="1">
    <location>
        <begin position="631"/>
        <end position="645"/>
    </location>
</feature>
<dbReference type="InterPro" id="IPR041698">
    <property type="entry name" value="Methyltransf_25"/>
</dbReference>
<protein>
    <recommendedName>
        <fullName evidence="2">Methyltransferase domain-containing protein</fullName>
    </recommendedName>
</protein>
<dbReference type="Pfam" id="PF13649">
    <property type="entry name" value="Methyltransf_25"/>
    <property type="match status" value="1"/>
</dbReference>
<dbReference type="AlphaFoldDB" id="A0AAD7ASZ5"/>
<feature type="region of interest" description="Disordered" evidence="1">
    <location>
        <begin position="721"/>
        <end position="792"/>
    </location>
</feature>
<dbReference type="GO" id="GO:0008168">
    <property type="term" value="F:methyltransferase activity"/>
    <property type="evidence" value="ECO:0007669"/>
    <property type="project" value="TreeGrafter"/>
</dbReference>
<proteinExistence type="predicted"/>
<comment type="caution">
    <text evidence="3">The sequence shown here is derived from an EMBL/GenBank/DDBJ whole genome shotgun (WGS) entry which is preliminary data.</text>
</comment>
<dbReference type="EMBL" id="JARIHO010000002">
    <property type="protein sequence ID" value="KAJ7366970.1"/>
    <property type="molecule type" value="Genomic_DNA"/>
</dbReference>
<evidence type="ECO:0000313" key="4">
    <source>
        <dbReference type="Proteomes" id="UP001218218"/>
    </source>
</evidence>
<feature type="region of interest" description="Disordered" evidence="1">
    <location>
        <begin position="1026"/>
        <end position="1109"/>
    </location>
</feature>
<dbReference type="Proteomes" id="UP001218218">
    <property type="component" value="Unassembled WGS sequence"/>
</dbReference>